<dbReference type="RefSeq" id="WP_111649988.1">
    <property type="nucleotide sequence ID" value="NZ_JACHWI010000001.1"/>
</dbReference>
<keyword evidence="1" id="KW-0472">Membrane</keyword>
<keyword evidence="1" id="KW-0812">Transmembrane</keyword>
<keyword evidence="3" id="KW-1185">Reference proteome</keyword>
<proteinExistence type="predicted"/>
<evidence type="ECO:0000256" key="1">
    <source>
        <dbReference type="SAM" id="Phobius"/>
    </source>
</evidence>
<dbReference type="OrthoDB" id="3628158at2"/>
<name>A0A327ZGU6_9ACTN</name>
<evidence type="ECO:0000313" key="3">
    <source>
        <dbReference type="Proteomes" id="UP000249341"/>
    </source>
</evidence>
<evidence type="ECO:0000313" key="2">
    <source>
        <dbReference type="EMBL" id="RAK36764.1"/>
    </source>
</evidence>
<keyword evidence="1" id="KW-1133">Transmembrane helix</keyword>
<gene>
    <name evidence="2" type="ORF">B0I29_10726</name>
</gene>
<dbReference type="EMBL" id="QLMJ01000007">
    <property type="protein sequence ID" value="RAK36764.1"/>
    <property type="molecule type" value="Genomic_DNA"/>
</dbReference>
<organism evidence="2 3">
    <name type="scientific">Actinoplanes lutulentus</name>
    <dbReference type="NCBI Taxonomy" id="1287878"/>
    <lineage>
        <taxon>Bacteria</taxon>
        <taxon>Bacillati</taxon>
        <taxon>Actinomycetota</taxon>
        <taxon>Actinomycetes</taxon>
        <taxon>Micromonosporales</taxon>
        <taxon>Micromonosporaceae</taxon>
        <taxon>Actinoplanes</taxon>
    </lineage>
</organism>
<dbReference type="AlphaFoldDB" id="A0A327ZGU6"/>
<accession>A0A327ZGU6</accession>
<sequence>MKNHTVLYVCAGLLVLLLGGIAVFSWHAAEESRDATAKAEQLQTALSTAGMRTPTTDQIVRTLGDDGGAVCFDPGSALRRGVLYGQLTNGAGGPGQRPVIADNKVVKGQLLIVEVYCPQYLDRFQQVVDDLKLAEVA</sequence>
<evidence type="ECO:0008006" key="4">
    <source>
        <dbReference type="Google" id="ProtNLM"/>
    </source>
</evidence>
<protein>
    <recommendedName>
        <fullName evidence="4">DUF732 domain-containing protein</fullName>
    </recommendedName>
</protein>
<dbReference type="Proteomes" id="UP000249341">
    <property type="component" value="Unassembled WGS sequence"/>
</dbReference>
<reference evidence="2 3" key="1">
    <citation type="submission" date="2018-06" db="EMBL/GenBank/DDBJ databases">
        <title>Genomic Encyclopedia of Type Strains, Phase III (KMG-III): the genomes of soil and plant-associated and newly described type strains.</title>
        <authorList>
            <person name="Whitman W."/>
        </authorList>
    </citation>
    <scope>NUCLEOTIDE SEQUENCE [LARGE SCALE GENOMIC DNA]</scope>
    <source>
        <strain evidence="2 3">CGMCC 4.7090</strain>
    </source>
</reference>
<comment type="caution">
    <text evidence="2">The sequence shown here is derived from an EMBL/GenBank/DDBJ whole genome shotgun (WGS) entry which is preliminary data.</text>
</comment>
<feature type="transmembrane region" description="Helical" evidence="1">
    <location>
        <begin position="6"/>
        <end position="29"/>
    </location>
</feature>